<gene>
    <name evidence="1" type="ORF">BU25DRAFT_492878</name>
</gene>
<proteinExistence type="predicted"/>
<evidence type="ECO:0000313" key="1">
    <source>
        <dbReference type="EMBL" id="KAF2625628.1"/>
    </source>
</evidence>
<reference evidence="1" key="1">
    <citation type="journal article" date="2020" name="Stud. Mycol.">
        <title>101 Dothideomycetes genomes: a test case for predicting lifestyles and emergence of pathogens.</title>
        <authorList>
            <person name="Haridas S."/>
            <person name="Albert R."/>
            <person name="Binder M."/>
            <person name="Bloem J."/>
            <person name="Labutti K."/>
            <person name="Salamov A."/>
            <person name="Andreopoulos B."/>
            <person name="Baker S."/>
            <person name="Barry K."/>
            <person name="Bills G."/>
            <person name="Bluhm B."/>
            <person name="Cannon C."/>
            <person name="Castanera R."/>
            <person name="Culley D."/>
            <person name="Daum C."/>
            <person name="Ezra D."/>
            <person name="Gonzalez J."/>
            <person name="Henrissat B."/>
            <person name="Kuo A."/>
            <person name="Liang C."/>
            <person name="Lipzen A."/>
            <person name="Lutzoni F."/>
            <person name="Magnuson J."/>
            <person name="Mondo S."/>
            <person name="Nolan M."/>
            <person name="Ohm R."/>
            <person name="Pangilinan J."/>
            <person name="Park H.-J."/>
            <person name="Ramirez L."/>
            <person name="Alfaro M."/>
            <person name="Sun H."/>
            <person name="Tritt A."/>
            <person name="Yoshinaga Y."/>
            <person name="Zwiers L.-H."/>
            <person name="Turgeon B."/>
            <person name="Goodwin S."/>
            <person name="Spatafora J."/>
            <person name="Crous P."/>
            <person name="Grigoriev I."/>
        </authorList>
    </citation>
    <scope>NUCLEOTIDE SEQUENCE</scope>
    <source>
        <strain evidence="1">CBS 525.71</strain>
    </source>
</reference>
<dbReference type="EMBL" id="MU006725">
    <property type="protein sequence ID" value="KAF2625628.1"/>
    <property type="molecule type" value="Genomic_DNA"/>
</dbReference>
<evidence type="ECO:0000313" key="2">
    <source>
        <dbReference type="Proteomes" id="UP000799754"/>
    </source>
</evidence>
<dbReference type="Proteomes" id="UP000799754">
    <property type="component" value="Unassembled WGS sequence"/>
</dbReference>
<comment type="caution">
    <text evidence="1">The sequence shown here is derived from an EMBL/GenBank/DDBJ whole genome shotgun (WGS) entry which is preliminary data.</text>
</comment>
<name>A0ACB6RWW8_9PLEO</name>
<keyword evidence="2" id="KW-1185">Reference proteome</keyword>
<accession>A0ACB6RWW8</accession>
<protein>
    <submittedName>
        <fullName evidence="1">Uncharacterized protein</fullName>
    </submittedName>
</protein>
<sequence length="341" mass="38235">MDGRGATSAIQLRNRDAFKTPNLSKPPAKAVTISAAAVFKKRKLDTAQLRSSSRSPQKSTVKKMNKKRPEEEVHALALAFKETSEEYRRHLYSTAVAKIRKDLDTLLNKLYESNLQVASSDPTNSGSQASPLKLTAPAKYQRIVQKLCNPLSGYRYNFQRIKTSGEIERVQTTLYDRFQSFEEHMRAEMQQIKELQRQWEGVVAEVFQLGIACLGENDIAALLSTADTDVNDFSPASKAESTPFVPEHDSSAKGKGKRKRVSFAGPDMISLFPGFLFQTSGHQKKPIPAIPDLPSGEVQQLEGKIAGLGKQHVADLQRLEKEHKAWWERKQNQLAHTFLQD</sequence>
<organism evidence="1 2">
    <name type="scientific">Macroventuria anomochaeta</name>
    <dbReference type="NCBI Taxonomy" id="301207"/>
    <lineage>
        <taxon>Eukaryota</taxon>
        <taxon>Fungi</taxon>
        <taxon>Dikarya</taxon>
        <taxon>Ascomycota</taxon>
        <taxon>Pezizomycotina</taxon>
        <taxon>Dothideomycetes</taxon>
        <taxon>Pleosporomycetidae</taxon>
        <taxon>Pleosporales</taxon>
        <taxon>Pleosporineae</taxon>
        <taxon>Didymellaceae</taxon>
        <taxon>Macroventuria</taxon>
    </lineage>
</organism>